<keyword evidence="2" id="KW-0808">Transferase</keyword>
<dbReference type="Gene3D" id="3.90.550.20">
    <property type="match status" value="1"/>
</dbReference>
<evidence type="ECO:0000256" key="1">
    <source>
        <dbReference type="ARBA" id="ARBA00009003"/>
    </source>
</evidence>
<evidence type="ECO:0000313" key="4">
    <source>
        <dbReference type="EMBL" id="RCI11038.1"/>
    </source>
</evidence>
<dbReference type="PANTHER" id="PTHR32385">
    <property type="entry name" value="MANNOSYL PHOSPHORYLINOSITOL CERAMIDE SYNTHASE"/>
    <property type="match status" value="1"/>
</dbReference>
<feature type="transmembrane region" description="Helical" evidence="3">
    <location>
        <begin position="284"/>
        <end position="303"/>
    </location>
</feature>
<dbReference type="InterPro" id="IPR007577">
    <property type="entry name" value="GlycoTrfase_DXD_sugar-bd_CS"/>
</dbReference>
<gene>
    <name evidence="4" type="ORF">L249_5181</name>
</gene>
<dbReference type="STRING" id="1330021.A0A367L9D6"/>
<dbReference type="GO" id="GO:0016020">
    <property type="term" value="C:membrane"/>
    <property type="evidence" value="ECO:0007669"/>
    <property type="project" value="GOC"/>
</dbReference>
<dbReference type="OrthoDB" id="409543at2759"/>
<evidence type="ECO:0000256" key="3">
    <source>
        <dbReference type="SAM" id="Phobius"/>
    </source>
</evidence>
<comment type="caution">
    <text evidence="4">The sequence shown here is derived from an EMBL/GenBank/DDBJ whole genome shotgun (WGS) entry which is preliminary data.</text>
</comment>
<evidence type="ECO:0000313" key="5">
    <source>
        <dbReference type="Proteomes" id="UP000253664"/>
    </source>
</evidence>
<keyword evidence="3" id="KW-0812">Transmembrane</keyword>
<keyword evidence="3" id="KW-1133">Transmembrane helix</keyword>
<keyword evidence="3" id="KW-0472">Membrane</keyword>
<dbReference type="SUPFAM" id="SSF53448">
    <property type="entry name" value="Nucleotide-diphospho-sugar transferases"/>
    <property type="match status" value="1"/>
</dbReference>
<dbReference type="GO" id="GO:0000030">
    <property type="term" value="F:mannosyltransferase activity"/>
    <property type="evidence" value="ECO:0007669"/>
    <property type="project" value="TreeGrafter"/>
</dbReference>
<keyword evidence="5" id="KW-1185">Reference proteome</keyword>
<dbReference type="PANTHER" id="PTHR32385:SF15">
    <property type="entry name" value="INOSITOL PHOSPHOCERAMIDE MANNOSYLTRANSFERASE 1"/>
    <property type="match status" value="1"/>
</dbReference>
<dbReference type="AlphaFoldDB" id="A0A367L9D6"/>
<dbReference type="GO" id="GO:0051999">
    <property type="term" value="P:mannosyl-inositol phosphorylceramide biosynthetic process"/>
    <property type="evidence" value="ECO:0007669"/>
    <property type="project" value="TreeGrafter"/>
</dbReference>
<evidence type="ECO:0008006" key="6">
    <source>
        <dbReference type="Google" id="ProtNLM"/>
    </source>
</evidence>
<dbReference type="InterPro" id="IPR029044">
    <property type="entry name" value="Nucleotide-diphossugar_trans"/>
</dbReference>
<accession>A0A367L9D6</accession>
<reference evidence="4 5" key="1">
    <citation type="journal article" date="2015" name="BMC Genomics">
        <title>Insights from the genome of Ophiocordyceps polyrhachis-furcata to pathogenicity and host specificity in insect fungi.</title>
        <authorList>
            <person name="Wichadakul D."/>
            <person name="Kobmoo N."/>
            <person name="Ingsriswang S."/>
            <person name="Tangphatsornruang S."/>
            <person name="Chantasingh D."/>
            <person name="Luangsa-ard J.J."/>
            <person name="Eurwilaichitr L."/>
        </authorList>
    </citation>
    <scope>NUCLEOTIDE SEQUENCE [LARGE SCALE GENOMIC DNA]</scope>
    <source>
        <strain evidence="4 5">BCC 54312</strain>
    </source>
</reference>
<comment type="similarity">
    <text evidence="1">Belongs to the glycosyltransferase 32 family.</text>
</comment>
<dbReference type="Proteomes" id="UP000253664">
    <property type="component" value="Unassembled WGS sequence"/>
</dbReference>
<proteinExistence type="inferred from homology"/>
<organism evidence="4 5">
    <name type="scientific">Ophiocordyceps polyrhachis-furcata BCC 54312</name>
    <dbReference type="NCBI Taxonomy" id="1330021"/>
    <lineage>
        <taxon>Eukaryota</taxon>
        <taxon>Fungi</taxon>
        <taxon>Dikarya</taxon>
        <taxon>Ascomycota</taxon>
        <taxon>Pezizomycotina</taxon>
        <taxon>Sordariomycetes</taxon>
        <taxon>Hypocreomycetidae</taxon>
        <taxon>Hypocreales</taxon>
        <taxon>Ophiocordycipitaceae</taxon>
        <taxon>Ophiocordyceps</taxon>
    </lineage>
</organism>
<dbReference type="InterPro" id="IPR051706">
    <property type="entry name" value="Glycosyltransferase_domain"/>
</dbReference>
<dbReference type="Pfam" id="PF04488">
    <property type="entry name" value="Gly_transf_sug"/>
    <property type="match status" value="1"/>
</dbReference>
<name>A0A367L9D6_9HYPO</name>
<sequence>MAILVRWGSRKVIALLLLALSAVVVIHQLTYISDVDLANRLPESLNVIKECSSKDDHQGGIPKLIHQIWKTSNVSSYPIEATHAAWKAMFEPRNYTVKLWAESDIVDLIEAKYPWLLSTYQAYSQNIQRADVARLLVLHAEGGIYADLDVHPISFDELSCWRRLNLQALFAPTSGTSGISNHFVMAEKGTAFLQWALHEAKRRGGPSSRHILFPYLQVFWSTGPLMINSALRSYASHMGQADKPVGVAEEGYCGSVLWHAAGRSWHKSDGRLLNYVADRVGVESSYMVVLACLVLLGLAVFTARRYLKVAASRDASLSPILNKP</sequence>
<evidence type="ECO:0000256" key="2">
    <source>
        <dbReference type="ARBA" id="ARBA00022679"/>
    </source>
</evidence>
<protein>
    <recommendedName>
        <fullName evidence="6">Glycosyltransferase family 32 protein</fullName>
    </recommendedName>
</protein>
<dbReference type="EMBL" id="LKCN02000011">
    <property type="protein sequence ID" value="RCI11038.1"/>
    <property type="molecule type" value="Genomic_DNA"/>
</dbReference>